<gene>
    <name evidence="2" type="ORF">Syun_019904</name>
</gene>
<evidence type="ECO:0000313" key="3">
    <source>
        <dbReference type="Proteomes" id="UP001420932"/>
    </source>
</evidence>
<keyword evidence="1" id="KW-1133">Transmembrane helix</keyword>
<accession>A0AAP0NWA1</accession>
<evidence type="ECO:0000256" key="1">
    <source>
        <dbReference type="SAM" id="Phobius"/>
    </source>
</evidence>
<evidence type="ECO:0000313" key="2">
    <source>
        <dbReference type="EMBL" id="KAK9122287.1"/>
    </source>
</evidence>
<keyword evidence="1" id="KW-0472">Membrane</keyword>
<protein>
    <submittedName>
        <fullName evidence="2">Uncharacterized protein</fullName>
    </submittedName>
</protein>
<feature type="transmembrane region" description="Helical" evidence="1">
    <location>
        <begin position="109"/>
        <end position="130"/>
    </location>
</feature>
<dbReference type="AlphaFoldDB" id="A0AAP0NWA1"/>
<keyword evidence="3" id="KW-1185">Reference proteome</keyword>
<dbReference type="EMBL" id="JBBNAF010000008">
    <property type="protein sequence ID" value="KAK9122287.1"/>
    <property type="molecule type" value="Genomic_DNA"/>
</dbReference>
<reference evidence="2 3" key="1">
    <citation type="submission" date="2024-01" db="EMBL/GenBank/DDBJ databases">
        <title>Genome assemblies of Stephania.</title>
        <authorList>
            <person name="Yang L."/>
        </authorList>
    </citation>
    <scope>NUCLEOTIDE SEQUENCE [LARGE SCALE GENOMIC DNA]</scope>
    <source>
        <strain evidence="2">YNDBR</strain>
        <tissue evidence="2">Leaf</tissue>
    </source>
</reference>
<proteinExistence type="predicted"/>
<name>A0AAP0NWA1_9MAGN</name>
<comment type="caution">
    <text evidence="2">The sequence shown here is derived from an EMBL/GenBank/DDBJ whole genome shotgun (WGS) entry which is preliminary data.</text>
</comment>
<sequence>MVCACSSTAERAKDKPILITTRAPLHNISPLHFLHSTHNNNNNNFTTPITIKTRQEPNPPHPSQTTPHFFLGTPSTNFPKLPSSCILNTSSAPPMYLPFTNTLGTKPPLIALVLLLLLLLFSSSFNSSLYPLCIDTSLSLIETPIPSKTLLTALHSSYVFLTPLNVVVYRTTLFSPPFGHRRGNGDSSIVVAVKEGLPGWSPNDRRTPDLHSPATSLPVRTGRFGFKFSLQTGRFGPGVLISASSRCVNRAPGRCGGERMGKSRWVSGEE</sequence>
<keyword evidence="1" id="KW-0812">Transmembrane</keyword>
<organism evidence="2 3">
    <name type="scientific">Stephania yunnanensis</name>
    <dbReference type="NCBI Taxonomy" id="152371"/>
    <lineage>
        <taxon>Eukaryota</taxon>
        <taxon>Viridiplantae</taxon>
        <taxon>Streptophyta</taxon>
        <taxon>Embryophyta</taxon>
        <taxon>Tracheophyta</taxon>
        <taxon>Spermatophyta</taxon>
        <taxon>Magnoliopsida</taxon>
        <taxon>Ranunculales</taxon>
        <taxon>Menispermaceae</taxon>
        <taxon>Menispermoideae</taxon>
        <taxon>Cissampelideae</taxon>
        <taxon>Stephania</taxon>
    </lineage>
</organism>
<dbReference type="Proteomes" id="UP001420932">
    <property type="component" value="Unassembled WGS sequence"/>
</dbReference>